<feature type="domain" description="Thioredoxin" evidence="6">
    <location>
        <begin position="232"/>
        <end position="370"/>
    </location>
</feature>
<sequence length="370" mass="41804">MKHTHFTLILFFCVFYANAQKEFTISGTINSSVNNSKIFIEEVKDNTPILKDSTVIKNGKFEFKGNIENSDIAFIKLEKEKAGLPFILEKGKIAITFDKDSLNKSRISGTQNNDKFQEFSDKIGIVNKKMLSFQQENMSKMQTAQQTKDTATINSIMKSFTALQDEMKGVSTNFIKNNPKAFISVLILENLMLNQSITTEETQEFYNKLGKESLETKYAKNIEKTLKSMGNLSIGKKAPDFSGPSPDGKMISLKESLGKITIIDFWASWCGPCRAENPNVVAMYNEYHSKGLNIIGVSLDRDALKWKEAIAKDELTWTHVSNLKFWQDPIAELYSIKSIPATYILDEKGNIIAKDLRGEELVAKVRELLK</sequence>
<dbReference type="Pfam" id="PF00578">
    <property type="entry name" value="AhpC-TSA"/>
    <property type="match status" value="1"/>
</dbReference>
<evidence type="ECO:0000313" key="8">
    <source>
        <dbReference type="Proteomes" id="UP001589607"/>
    </source>
</evidence>
<protein>
    <submittedName>
        <fullName evidence="7">Redoxin domain-containing protein</fullName>
    </submittedName>
</protein>
<evidence type="ECO:0000256" key="3">
    <source>
        <dbReference type="ARBA" id="ARBA00023157"/>
    </source>
</evidence>
<dbReference type="PROSITE" id="PS51352">
    <property type="entry name" value="THIOREDOXIN_2"/>
    <property type="match status" value="1"/>
</dbReference>
<evidence type="ECO:0000256" key="5">
    <source>
        <dbReference type="SAM" id="SignalP"/>
    </source>
</evidence>
<dbReference type="InterPro" id="IPR036249">
    <property type="entry name" value="Thioredoxin-like_sf"/>
</dbReference>
<dbReference type="InterPro" id="IPR013766">
    <property type="entry name" value="Thioredoxin_domain"/>
</dbReference>
<dbReference type="Proteomes" id="UP001589607">
    <property type="component" value="Unassembled WGS sequence"/>
</dbReference>
<dbReference type="InterPro" id="IPR025380">
    <property type="entry name" value="DUF4369"/>
</dbReference>
<dbReference type="InterPro" id="IPR050553">
    <property type="entry name" value="Thioredoxin_ResA/DsbE_sf"/>
</dbReference>
<evidence type="ECO:0000259" key="6">
    <source>
        <dbReference type="PROSITE" id="PS51352"/>
    </source>
</evidence>
<evidence type="ECO:0000256" key="2">
    <source>
        <dbReference type="ARBA" id="ARBA00022748"/>
    </source>
</evidence>
<gene>
    <name evidence="7" type="ORF">ACFFVF_00510</name>
</gene>
<evidence type="ECO:0000256" key="1">
    <source>
        <dbReference type="ARBA" id="ARBA00004196"/>
    </source>
</evidence>
<evidence type="ECO:0000313" key="7">
    <source>
        <dbReference type="EMBL" id="MFB9094981.1"/>
    </source>
</evidence>
<dbReference type="EMBL" id="JBHMEY010000001">
    <property type="protein sequence ID" value="MFB9094981.1"/>
    <property type="molecule type" value="Genomic_DNA"/>
</dbReference>
<organism evidence="7 8">
    <name type="scientific">Flavobacterium jumunjinense</name>
    <dbReference type="NCBI Taxonomy" id="998845"/>
    <lineage>
        <taxon>Bacteria</taxon>
        <taxon>Pseudomonadati</taxon>
        <taxon>Bacteroidota</taxon>
        <taxon>Flavobacteriia</taxon>
        <taxon>Flavobacteriales</taxon>
        <taxon>Flavobacteriaceae</taxon>
        <taxon>Flavobacterium</taxon>
    </lineage>
</organism>
<dbReference type="PANTHER" id="PTHR42852:SF6">
    <property type="entry name" value="THIOL:DISULFIDE INTERCHANGE PROTEIN DSBE"/>
    <property type="match status" value="1"/>
</dbReference>
<feature type="signal peptide" evidence="5">
    <location>
        <begin position="1"/>
        <end position="19"/>
    </location>
</feature>
<keyword evidence="8" id="KW-1185">Reference proteome</keyword>
<dbReference type="Gene3D" id="3.40.30.10">
    <property type="entry name" value="Glutaredoxin"/>
    <property type="match status" value="1"/>
</dbReference>
<dbReference type="CDD" id="cd02966">
    <property type="entry name" value="TlpA_like_family"/>
    <property type="match status" value="1"/>
</dbReference>
<dbReference type="InterPro" id="IPR000866">
    <property type="entry name" value="AhpC/TSA"/>
</dbReference>
<dbReference type="Pfam" id="PF14289">
    <property type="entry name" value="DUF4369"/>
    <property type="match status" value="1"/>
</dbReference>
<dbReference type="SUPFAM" id="SSF52833">
    <property type="entry name" value="Thioredoxin-like"/>
    <property type="match status" value="1"/>
</dbReference>
<dbReference type="RefSeq" id="WP_236454606.1">
    <property type="nucleotide sequence ID" value="NZ_CBCSGE010000007.1"/>
</dbReference>
<dbReference type="InterPro" id="IPR017937">
    <property type="entry name" value="Thioredoxin_CS"/>
</dbReference>
<evidence type="ECO:0000256" key="4">
    <source>
        <dbReference type="ARBA" id="ARBA00023284"/>
    </source>
</evidence>
<feature type="chain" id="PRO_5045651310" evidence="5">
    <location>
        <begin position="20"/>
        <end position="370"/>
    </location>
</feature>
<name>A0ABV5GJ26_9FLAO</name>
<accession>A0ABV5GJ26</accession>
<proteinExistence type="predicted"/>
<dbReference type="PROSITE" id="PS00194">
    <property type="entry name" value="THIOREDOXIN_1"/>
    <property type="match status" value="1"/>
</dbReference>
<reference evidence="7 8" key="1">
    <citation type="submission" date="2024-09" db="EMBL/GenBank/DDBJ databases">
        <authorList>
            <person name="Sun Q."/>
            <person name="Mori K."/>
        </authorList>
    </citation>
    <scope>NUCLEOTIDE SEQUENCE [LARGE SCALE GENOMIC DNA]</scope>
    <source>
        <strain evidence="7 8">CECT 7955</strain>
    </source>
</reference>
<dbReference type="PANTHER" id="PTHR42852">
    <property type="entry name" value="THIOL:DISULFIDE INTERCHANGE PROTEIN DSBE"/>
    <property type="match status" value="1"/>
</dbReference>
<comment type="subcellular location">
    <subcellularLocation>
        <location evidence="1">Cell envelope</location>
    </subcellularLocation>
</comment>
<keyword evidence="3" id="KW-1015">Disulfide bond</keyword>
<keyword evidence="5" id="KW-0732">Signal</keyword>
<comment type="caution">
    <text evidence="7">The sequence shown here is derived from an EMBL/GenBank/DDBJ whole genome shotgun (WGS) entry which is preliminary data.</text>
</comment>
<keyword evidence="4" id="KW-0676">Redox-active center</keyword>
<keyword evidence="2" id="KW-0201">Cytochrome c-type biogenesis</keyword>